<proteinExistence type="predicted"/>
<dbReference type="RefSeq" id="WP_378264244.1">
    <property type="nucleotide sequence ID" value="NZ_JBHSIT010000016.1"/>
</dbReference>
<feature type="transmembrane region" description="Helical" evidence="1">
    <location>
        <begin position="94"/>
        <end position="116"/>
    </location>
</feature>
<reference evidence="3" key="1">
    <citation type="journal article" date="2019" name="Int. J. Syst. Evol. Microbiol.">
        <title>The Global Catalogue of Microorganisms (GCM) 10K type strain sequencing project: providing services to taxonomists for standard genome sequencing and annotation.</title>
        <authorList>
            <consortium name="The Broad Institute Genomics Platform"/>
            <consortium name="The Broad Institute Genome Sequencing Center for Infectious Disease"/>
            <person name="Wu L."/>
            <person name="Ma J."/>
        </authorList>
    </citation>
    <scope>NUCLEOTIDE SEQUENCE [LARGE SCALE GENOMIC DNA]</scope>
    <source>
        <strain evidence="3">KLKA75</strain>
    </source>
</reference>
<organism evidence="2 3">
    <name type="scientific">Actinomadura gamaensis</name>
    <dbReference type="NCBI Taxonomy" id="1763541"/>
    <lineage>
        <taxon>Bacteria</taxon>
        <taxon>Bacillati</taxon>
        <taxon>Actinomycetota</taxon>
        <taxon>Actinomycetes</taxon>
        <taxon>Streptosporangiales</taxon>
        <taxon>Thermomonosporaceae</taxon>
        <taxon>Actinomadura</taxon>
    </lineage>
</organism>
<evidence type="ECO:0000313" key="3">
    <source>
        <dbReference type="Proteomes" id="UP001595872"/>
    </source>
</evidence>
<keyword evidence="1" id="KW-0812">Transmembrane</keyword>
<feature type="transmembrane region" description="Helical" evidence="1">
    <location>
        <begin position="12"/>
        <end position="31"/>
    </location>
</feature>
<sequence>MQVMPGRANGQWISPAIPTIANCILAALWGFSAFGGWSDDAFCGQAGAHDADCGDAVTRYVWLSAPAAFVGAAISLMSWLLPGVRHRPDVLDRNLTIAVGFWVFAEAVMFIGGYLAKP</sequence>
<dbReference type="EMBL" id="JBHSIT010000016">
    <property type="protein sequence ID" value="MFC4913384.1"/>
    <property type="molecule type" value="Genomic_DNA"/>
</dbReference>
<keyword evidence="1" id="KW-1133">Transmembrane helix</keyword>
<keyword evidence="3" id="KW-1185">Reference proteome</keyword>
<name>A0ABV9UBY1_9ACTN</name>
<evidence type="ECO:0000313" key="2">
    <source>
        <dbReference type="EMBL" id="MFC4913384.1"/>
    </source>
</evidence>
<accession>A0ABV9UBY1</accession>
<dbReference type="Proteomes" id="UP001595872">
    <property type="component" value="Unassembled WGS sequence"/>
</dbReference>
<comment type="caution">
    <text evidence="2">The sequence shown here is derived from an EMBL/GenBank/DDBJ whole genome shotgun (WGS) entry which is preliminary data.</text>
</comment>
<evidence type="ECO:0000256" key="1">
    <source>
        <dbReference type="SAM" id="Phobius"/>
    </source>
</evidence>
<feature type="transmembrane region" description="Helical" evidence="1">
    <location>
        <begin position="60"/>
        <end position="82"/>
    </location>
</feature>
<gene>
    <name evidence="2" type="ORF">ACFPCY_39220</name>
</gene>
<keyword evidence="1" id="KW-0472">Membrane</keyword>
<protein>
    <submittedName>
        <fullName evidence="2">Uncharacterized protein</fullName>
    </submittedName>
</protein>